<evidence type="ECO:0000256" key="1">
    <source>
        <dbReference type="ARBA" id="ARBA00004167"/>
    </source>
</evidence>
<dbReference type="PANTHER" id="PTHR34478">
    <property type="entry name" value="PROTEIN LEMA"/>
    <property type="match status" value="1"/>
</dbReference>
<keyword evidence="5" id="KW-0472">Membrane</keyword>
<evidence type="ECO:0000256" key="4">
    <source>
        <dbReference type="ARBA" id="ARBA00022989"/>
    </source>
</evidence>
<gene>
    <name evidence="6" type="ORF">IAB06_06120</name>
</gene>
<evidence type="ECO:0000256" key="3">
    <source>
        <dbReference type="ARBA" id="ARBA00022692"/>
    </source>
</evidence>
<reference evidence="6" key="2">
    <citation type="journal article" date="2021" name="PeerJ">
        <title>Extensive microbial diversity within the chicken gut microbiome revealed by metagenomics and culture.</title>
        <authorList>
            <person name="Gilroy R."/>
            <person name="Ravi A."/>
            <person name="Getino M."/>
            <person name="Pursley I."/>
            <person name="Horton D.L."/>
            <person name="Alikhan N.F."/>
            <person name="Baker D."/>
            <person name="Gharbi K."/>
            <person name="Hall N."/>
            <person name="Watson M."/>
            <person name="Adriaenssens E.M."/>
            <person name="Foster-Nyarko E."/>
            <person name="Jarju S."/>
            <person name="Secka A."/>
            <person name="Antonio M."/>
            <person name="Oren A."/>
            <person name="Chaudhuri R.R."/>
            <person name="La Ragione R."/>
            <person name="Hildebrand F."/>
            <person name="Pallen M.J."/>
        </authorList>
    </citation>
    <scope>NUCLEOTIDE SEQUENCE</scope>
    <source>
        <strain evidence="6">CHK160-1198</strain>
    </source>
</reference>
<evidence type="ECO:0000313" key="6">
    <source>
        <dbReference type="EMBL" id="HIU64591.1"/>
    </source>
</evidence>
<dbReference type="Gene3D" id="1.20.1440.20">
    <property type="entry name" value="LemA-like domain"/>
    <property type="match status" value="1"/>
</dbReference>
<comment type="similarity">
    <text evidence="2">Belongs to the LemA family.</text>
</comment>
<sequence length="184" mass="20328">MKKILLAALGIILLISIALFSGYNSLVTMNESVNSKWSQVENQLQRRSDLVPNLVATVQGMAQQEKDVINSVTEARAKLNSAQTVTQTAEANEQLTSSLSRLLVIVENYPTIKSDASFRQLADELAGTENRIAVARQDYNTAVEGYNSIIKTFPTLLYAGAFGFHPHEYFKVEESAKEVPKVSF</sequence>
<keyword evidence="3" id="KW-0812">Transmembrane</keyword>
<evidence type="ECO:0000256" key="2">
    <source>
        <dbReference type="ARBA" id="ARBA00008854"/>
    </source>
</evidence>
<accession>A0A9D1MQU5</accession>
<dbReference type="PANTHER" id="PTHR34478:SF2">
    <property type="entry name" value="MEMBRANE PROTEIN"/>
    <property type="match status" value="1"/>
</dbReference>
<dbReference type="Proteomes" id="UP000824099">
    <property type="component" value="Unassembled WGS sequence"/>
</dbReference>
<dbReference type="AlphaFoldDB" id="A0A9D1MQU5"/>
<proteinExistence type="inferred from homology"/>
<dbReference type="InterPro" id="IPR023353">
    <property type="entry name" value="LemA-like_dom_sf"/>
</dbReference>
<dbReference type="SUPFAM" id="SSF140478">
    <property type="entry name" value="LemA-like"/>
    <property type="match status" value="1"/>
</dbReference>
<comment type="subcellular location">
    <subcellularLocation>
        <location evidence="1">Membrane</location>
        <topology evidence="1">Single-pass membrane protein</topology>
    </subcellularLocation>
</comment>
<comment type="caution">
    <text evidence="6">The sequence shown here is derived from an EMBL/GenBank/DDBJ whole genome shotgun (WGS) entry which is preliminary data.</text>
</comment>
<evidence type="ECO:0000313" key="7">
    <source>
        <dbReference type="Proteomes" id="UP000824099"/>
    </source>
</evidence>
<keyword evidence="4" id="KW-1133">Transmembrane helix</keyword>
<organism evidence="6 7">
    <name type="scientific">Candidatus Avacidaminococcus intestinavium</name>
    <dbReference type="NCBI Taxonomy" id="2840684"/>
    <lineage>
        <taxon>Bacteria</taxon>
        <taxon>Bacillati</taxon>
        <taxon>Bacillota</taxon>
        <taxon>Negativicutes</taxon>
        <taxon>Acidaminococcales</taxon>
        <taxon>Acidaminococcaceae</taxon>
        <taxon>Acidaminococcaceae incertae sedis</taxon>
        <taxon>Candidatus Avacidaminococcus</taxon>
    </lineage>
</organism>
<reference evidence="6" key="1">
    <citation type="submission" date="2020-10" db="EMBL/GenBank/DDBJ databases">
        <authorList>
            <person name="Gilroy R."/>
        </authorList>
    </citation>
    <scope>NUCLEOTIDE SEQUENCE</scope>
    <source>
        <strain evidence="6">CHK160-1198</strain>
    </source>
</reference>
<dbReference type="InterPro" id="IPR007156">
    <property type="entry name" value="MamQ_LemA"/>
</dbReference>
<dbReference type="GO" id="GO:0016020">
    <property type="term" value="C:membrane"/>
    <property type="evidence" value="ECO:0007669"/>
    <property type="project" value="UniProtKB-SubCell"/>
</dbReference>
<protein>
    <submittedName>
        <fullName evidence="6">LemA family protein</fullName>
    </submittedName>
</protein>
<evidence type="ECO:0000256" key="5">
    <source>
        <dbReference type="ARBA" id="ARBA00023136"/>
    </source>
</evidence>
<dbReference type="EMBL" id="DVNI01000102">
    <property type="protein sequence ID" value="HIU64591.1"/>
    <property type="molecule type" value="Genomic_DNA"/>
</dbReference>
<dbReference type="Pfam" id="PF04011">
    <property type="entry name" value="LemA"/>
    <property type="match status" value="1"/>
</dbReference>
<name>A0A9D1MQU5_9FIRM</name>